<feature type="region of interest" description="Disordered" evidence="1">
    <location>
        <begin position="137"/>
        <end position="189"/>
    </location>
</feature>
<proteinExistence type="predicted"/>
<dbReference type="SUPFAM" id="SSF49879">
    <property type="entry name" value="SMAD/FHA domain"/>
    <property type="match status" value="1"/>
</dbReference>
<feature type="domain" description="FHA" evidence="2">
    <location>
        <begin position="27"/>
        <end position="77"/>
    </location>
</feature>
<keyword evidence="4" id="KW-1185">Reference proteome</keyword>
<dbReference type="InterPro" id="IPR008984">
    <property type="entry name" value="SMAD_FHA_dom_sf"/>
</dbReference>
<dbReference type="Pfam" id="PF00498">
    <property type="entry name" value="FHA"/>
    <property type="match status" value="1"/>
</dbReference>
<dbReference type="CDD" id="cd00060">
    <property type="entry name" value="FHA"/>
    <property type="match status" value="1"/>
</dbReference>
<dbReference type="Gene3D" id="2.60.200.20">
    <property type="match status" value="1"/>
</dbReference>
<gene>
    <name evidence="3" type="ORF">G6N74_22925</name>
</gene>
<dbReference type="EMBL" id="JAAKZG010000012">
    <property type="protein sequence ID" value="NGN43923.1"/>
    <property type="molecule type" value="Genomic_DNA"/>
</dbReference>
<reference evidence="3 4" key="1">
    <citation type="submission" date="2020-02" db="EMBL/GenBank/DDBJ databases">
        <title>Genome sequence of the type strain CGMCC 1.15528 of Mesorhizobium zhangyense.</title>
        <authorList>
            <person name="Gao J."/>
            <person name="Sun J."/>
        </authorList>
    </citation>
    <scope>NUCLEOTIDE SEQUENCE [LARGE SCALE GENOMIC DNA]</scope>
    <source>
        <strain evidence="3 4">CGMCC 1.15528</strain>
    </source>
</reference>
<dbReference type="AlphaFoldDB" id="A0A7C9VAG7"/>
<evidence type="ECO:0000313" key="3">
    <source>
        <dbReference type="EMBL" id="NGN43923.1"/>
    </source>
</evidence>
<dbReference type="RefSeq" id="WP_165120333.1">
    <property type="nucleotide sequence ID" value="NZ_JAAKZG010000012.1"/>
</dbReference>
<organism evidence="3 4">
    <name type="scientific">Mesorhizobium zhangyense</name>
    <dbReference type="NCBI Taxonomy" id="1776730"/>
    <lineage>
        <taxon>Bacteria</taxon>
        <taxon>Pseudomonadati</taxon>
        <taxon>Pseudomonadota</taxon>
        <taxon>Alphaproteobacteria</taxon>
        <taxon>Hyphomicrobiales</taxon>
        <taxon>Phyllobacteriaceae</taxon>
        <taxon>Mesorhizobium</taxon>
    </lineage>
</organism>
<dbReference type="Proteomes" id="UP000481252">
    <property type="component" value="Unassembled WGS sequence"/>
</dbReference>
<protein>
    <submittedName>
        <fullName evidence="3">FHA domain-containing protein</fullName>
    </submittedName>
</protein>
<sequence>MRLELKQKKGTGQDAAAQRWYFERGRRTIGRSSDCDWQVPDTTRSVSKLHCTIERDREGFLLRDESANGTRVDGVLVLEGETARLSDSSQLEFGGFAFSVAISGEKDHEVEDPEAGLALSDENLTISAILADIAPGGQSANGILRGRDSEDWSSPIPIGSPRRKGETAPSSRNVEIGWSGPPATTGMSPILPTDWNEDLDYSNRLEHSAAPHVSVPTARSRKQVDVAEQPAASASVVVKEGHDDTHSAPTGIPESVLLPRIEALLDRCEEAAGEAFAALDIDPAGLSEMPDLFGTGREEATIARLENLLARQVLLATAIEGLLKEASHAFEPRVIEARVDAEPRKLPWRNDRSYWQAYRQNFETGGASLSVREFFRNAVLRALGQPEEDAPEVIEKVKRSS</sequence>
<evidence type="ECO:0000313" key="4">
    <source>
        <dbReference type="Proteomes" id="UP000481252"/>
    </source>
</evidence>
<comment type="caution">
    <text evidence="3">The sequence shown here is derived from an EMBL/GenBank/DDBJ whole genome shotgun (WGS) entry which is preliminary data.</text>
</comment>
<name>A0A7C9VAG7_9HYPH</name>
<dbReference type="SMART" id="SM00240">
    <property type="entry name" value="FHA"/>
    <property type="match status" value="1"/>
</dbReference>
<dbReference type="PROSITE" id="PS50006">
    <property type="entry name" value="FHA_DOMAIN"/>
    <property type="match status" value="1"/>
</dbReference>
<evidence type="ECO:0000259" key="2">
    <source>
        <dbReference type="PROSITE" id="PS50006"/>
    </source>
</evidence>
<evidence type="ECO:0000256" key="1">
    <source>
        <dbReference type="SAM" id="MobiDB-lite"/>
    </source>
</evidence>
<accession>A0A7C9VAG7</accession>
<dbReference type="InterPro" id="IPR000253">
    <property type="entry name" value="FHA_dom"/>
</dbReference>